<organism evidence="1">
    <name type="scientific">marine sediment metagenome</name>
    <dbReference type="NCBI Taxonomy" id="412755"/>
    <lineage>
        <taxon>unclassified sequences</taxon>
        <taxon>metagenomes</taxon>
        <taxon>ecological metagenomes</taxon>
    </lineage>
</organism>
<accession>A0A0F9R1N0</accession>
<proteinExistence type="predicted"/>
<sequence>MLEIEREKAVKILEDIAEYMGNVDMFSCVGGNTRWYDLEDIVYEIIKTEDKEFEPIEDK</sequence>
<dbReference type="AlphaFoldDB" id="A0A0F9R1N0"/>
<protein>
    <submittedName>
        <fullName evidence="1">Uncharacterized protein</fullName>
    </submittedName>
</protein>
<reference evidence="1" key="1">
    <citation type="journal article" date="2015" name="Nature">
        <title>Complex archaea that bridge the gap between prokaryotes and eukaryotes.</title>
        <authorList>
            <person name="Spang A."/>
            <person name="Saw J.H."/>
            <person name="Jorgensen S.L."/>
            <person name="Zaremba-Niedzwiedzka K."/>
            <person name="Martijn J."/>
            <person name="Lind A.E."/>
            <person name="van Eijk R."/>
            <person name="Schleper C."/>
            <person name="Guy L."/>
            <person name="Ettema T.J."/>
        </authorList>
    </citation>
    <scope>NUCLEOTIDE SEQUENCE</scope>
</reference>
<comment type="caution">
    <text evidence="1">The sequence shown here is derived from an EMBL/GenBank/DDBJ whole genome shotgun (WGS) entry which is preliminary data.</text>
</comment>
<dbReference type="EMBL" id="LAZR01004142">
    <property type="protein sequence ID" value="KKN11373.1"/>
    <property type="molecule type" value="Genomic_DNA"/>
</dbReference>
<gene>
    <name evidence="1" type="ORF">LCGC14_1027130</name>
</gene>
<evidence type="ECO:0000313" key="1">
    <source>
        <dbReference type="EMBL" id="KKN11373.1"/>
    </source>
</evidence>
<name>A0A0F9R1N0_9ZZZZ</name>